<sequence>MKSVLRACARFSIPAALLAFAGMAAAQGDYPARLVHLVVPFAAGSGVDLVARGFAQRLGEQTKTAFIVENRDGAGGTLGAVAVTKSNADGYTLLFTASPPYAVGPAVQGSSAYDPNSDFVPVSKVAATSMVLIANNDAPFKSLAELASYSKANPGKLNYATTGIGTPSHLSVEVIKERLGLNIEPVHYKSAGQAMTDTIAGHVPLYMPSYPAAQAYLQAGKVRGLAIGSPTRAAGAPDIPTLAEALKQPGLEIRVWYGLLAPRGTPRAVVDRLASEVAKAAAAPEIVALVNKMGAEPLLVGPTDFATQIRAEVTSSRQLIQKLGIAEK</sequence>
<organism evidence="3 4">
    <name type="scientific">Variovorax rhizosphaerae</name>
    <dbReference type="NCBI Taxonomy" id="1836200"/>
    <lineage>
        <taxon>Bacteria</taxon>
        <taxon>Pseudomonadati</taxon>
        <taxon>Pseudomonadota</taxon>
        <taxon>Betaproteobacteria</taxon>
        <taxon>Burkholderiales</taxon>
        <taxon>Comamonadaceae</taxon>
        <taxon>Variovorax</taxon>
    </lineage>
</organism>
<evidence type="ECO:0000313" key="4">
    <source>
        <dbReference type="Proteomes" id="UP001385892"/>
    </source>
</evidence>
<dbReference type="PANTHER" id="PTHR42928:SF5">
    <property type="entry name" value="BLR1237 PROTEIN"/>
    <property type="match status" value="1"/>
</dbReference>
<dbReference type="InterPro" id="IPR042100">
    <property type="entry name" value="Bug_dom1"/>
</dbReference>
<keyword evidence="4" id="KW-1185">Reference proteome</keyword>
<proteinExistence type="inferred from homology"/>
<keyword evidence="2" id="KW-0732">Signal</keyword>
<dbReference type="RefSeq" id="WP_340346759.1">
    <property type="nucleotide sequence ID" value="NZ_JBBKZT010000020.1"/>
</dbReference>
<dbReference type="Pfam" id="PF03401">
    <property type="entry name" value="TctC"/>
    <property type="match status" value="1"/>
</dbReference>
<dbReference type="CDD" id="cd07012">
    <property type="entry name" value="PBP2_Bug_TTT"/>
    <property type="match status" value="1"/>
</dbReference>
<protein>
    <submittedName>
        <fullName evidence="3">Tripartite tricarboxylate transporter substrate binding protein</fullName>
    </submittedName>
</protein>
<feature type="chain" id="PRO_5047496407" evidence="2">
    <location>
        <begin position="27"/>
        <end position="328"/>
    </location>
</feature>
<dbReference type="Gene3D" id="3.40.190.10">
    <property type="entry name" value="Periplasmic binding protein-like II"/>
    <property type="match status" value="1"/>
</dbReference>
<reference evidence="3 4" key="1">
    <citation type="submission" date="2024-03" db="EMBL/GenBank/DDBJ databases">
        <title>Novel species of the genus Variovorax.</title>
        <authorList>
            <person name="Liu Q."/>
            <person name="Xin Y.-H."/>
        </authorList>
    </citation>
    <scope>NUCLEOTIDE SEQUENCE [LARGE SCALE GENOMIC DNA]</scope>
    <source>
        <strain evidence="3 4">KACC 18900</strain>
    </source>
</reference>
<dbReference type="Gene3D" id="3.40.190.150">
    <property type="entry name" value="Bordetella uptake gene, domain 1"/>
    <property type="match status" value="1"/>
</dbReference>
<evidence type="ECO:0000313" key="3">
    <source>
        <dbReference type="EMBL" id="MEJ8851215.1"/>
    </source>
</evidence>
<dbReference type="SUPFAM" id="SSF53850">
    <property type="entry name" value="Periplasmic binding protein-like II"/>
    <property type="match status" value="1"/>
</dbReference>
<accession>A0ABU8WUJ7</accession>
<dbReference type="PANTHER" id="PTHR42928">
    <property type="entry name" value="TRICARBOXYLATE-BINDING PROTEIN"/>
    <property type="match status" value="1"/>
</dbReference>
<evidence type="ECO:0000256" key="2">
    <source>
        <dbReference type="SAM" id="SignalP"/>
    </source>
</evidence>
<comment type="caution">
    <text evidence="3">The sequence shown here is derived from an EMBL/GenBank/DDBJ whole genome shotgun (WGS) entry which is preliminary data.</text>
</comment>
<name>A0ABU8WUJ7_9BURK</name>
<comment type="similarity">
    <text evidence="1">Belongs to the UPF0065 (bug) family.</text>
</comment>
<feature type="signal peptide" evidence="2">
    <location>
        <begin position="1"/>
        <end position="26"/>
    </location>
</feature>
<dbReference type="Proteomes" id="UP001385892">
    <property type="component" value="Unassembled WGS sequence"/>
</dbReference>
<dbReference type="EMBL" id="JBBKZT010000020">
    <property type="protein sequence ID" value="MEJ8851215.1"/>
    <property type="molecule type" value="Genomic_DNA"/>
</dbReference>
<dbReference type="PIRSF" id="PIRSF017082">
    <property type="entry name" value="YflP"/>
    <property type="match status" value="1"/>
</dbReference>
<evidence type="ECO:0000256" key="1">
    <source>
        <dbReference type="ARBA" id="ARBA00006987"/>
    </source>
</evidence>
<dbReference type="InterPro" id="IPR005064">
    <property type="entry name" value="BUG"/>
</dbReference>
<gene>
    <name evidence="3" type="ORF">WKW82_31580</name>
</gene>